<name>A0A5H2XKY1_PRUDU</name>
<protein>
    <submittedName>
        <fullName evidence="1">Uncharacterized protein</fullName>
    </submittedName>
</protein>
<reference evidence="1" key="1">
    <citation type="journal article" date="2019" name="Science">
        <title>Mutation of a bHLH transcription factor allowed almond domestication.</title>
        <authorList>
            <person name="Sanchez-Perez R."/>
            <person name="Pavan S."/>
            <person name="Mazzeo R."/>
            <person name="Moldovan C."/>
            <person name="Aiese Cigliano R."/>
            <person name="Del Cueto J."/>
            <person name="Ricciardi F."/>
            <person name="Lotti C."/>
            <person name="Ricciardi L."/>
            <person name="Dicenta F."/>
            <person name="Lopez-Marques R.L."/>
            <person name="Lindberg Moller B."/>
        </authorList>
    </citation>
    <scope>NUCLEOTIDE SEQUENCE</scope>
</reference>
<proteinExistence type="predicted"/>
<dbReference type="EMBL" id="AP020524">
    <property type="protein sequence ID" value="BBN67792.1"/>
    <property type="molecule type" value="Genomic_DNA"/>
</dbReference>
<dbReference type="AlphaFoldDB" id="A0A5H2XKY1"/>
<sequence length="67" mass="7425">MLGLIPKDLEPLIGCNLRVENSMFSNSSFRPQVTSGMQKMAAVGECTAEGNWYKEKTPIDCLRNLSC</sequence>
<evidence type="ECO:0000313" key="1">
    <source>
        <dbReference type="EMBL" id="BBN67792.1"/>
    </source>
</evidence>
<organism evidence="1">
    <name type="scientific">Prunus dulcis</name>
    <name type="common">Almond</name>
    <name type="synonym">Amygdalus dulcis</name>
    <dbReference type="NCBI Taxonomy" id="3755"/>
    <lineage>
        <taxon>Eukaryota</taxon>
        <taxon>Viridiplantae</taxon>
        <taxon>Streptophyta</taxon>
        <taxon>Embryophyta</taxon>
        <taxon>Tracheophyta</taxon>
        <taxon>Spermatophyta</taxon>
        <taxon>Magnoliopsida</taxon>
        <taxon>eudicotyledons</taxon>
        <taxon>Gunneridae</taxon>
        <taxon>Pentapetalae</taxon>
        <taxon>rosids</taxon>
        <taxon>fabids</taxon>
        <taxon>Rosales</taxon>
        <taxon>Rosaceae</taxon>
        <taxon>Amygdaloideae</taxon>
        <taxon>Amygdaleae</taxon>
        <taxon>Prunus</taxon>
    </lineage>
</organism>
<gene>
    <name evidence="1" type="ORF">Prudu_187S000100</name>
</gene>
<accession>A0A5H2XKY1</accession>